<name>A0A6L7G6R1_9RHOB</name>
<dbReference type="EMBL" id="WUMU01000021">
    <property type="protein sequence ID" value="MXN19775.1"/>
    <property type="molecule type" value="Genomic_DNA"/>
</dbReference>
<protein>
    <recommendedName>
        <fullName evidence="4">Putative pterin-4-alpha-carbinolamine dehydratase</fullName>
        <shortName evidence="4">PHS</shortName>
        <ecNumber evidence="4">4.2.1.96</ecNumber>
    </recommendedName>
    <alternativeName>
        <fullName evidence="4">4-alpha-hydroxy-tetrahydropterin dehydratase</fullName>
    </alternativeName>
    <alternativeName>
        <fullName evidence="4">Pterin carbinolamine dehydratase</fullName>
        <shortName evidence="4">PCD</shortName>
    </alternativeName>
</protein>
<dbReference type="PANTHER" id="PTHR12599:SF0">
    <property type="entry name" value="PTERIN-4-ALPHA-CARBINOLAMINE DEHYDRATASE"/>
    <property type="match status" value="1"/>
</dbReference>
<comment type="similarity">
    <text evidence="2 4">Belongs to the pterin-4-alpha-carbinolamine dehydratase family.</text>
</comment>
<dbReference type="AlphaFoldDB" id="A0A6L7G6R1"/>
<evidence type="ECO:0000313" key="6">
    <source>
        <dbReference type="Proteomes" id="UP000477911"/>
    </source>
</evidence>
<evidence type="ECO:0000256" key="2">
    <source>
        <dbReference type="ARBA" id="ARBA00006472"/>
    </source>
</evidence>
<organism evidence="5 6">
    <name type="scientific">Pseudooceanicola albus</name>
    <dbReference type="NCBI Taxonomy" id="2692189"/>
    <lineage>
        <taxon>Bacteria</taxon>
        <taxon>Pseudomonadati</taxon>
        <taxon>Pseudomonadota</taxon>
        <taxon>Alphaproteobacteria</taxon>
        <taxon>Rhodobacterales</taxon>
        <taxon>Paracoccaceae</taxon>
        <taxon>Pseudooceanicola</taxon>
    </lineage>
</organism>
<evidence type="ECO:0000256" key="1">
    <source>
        <dbReference type="ARBA" id="ARBA00001554"/>
    </source>
</evidence>
<keyword evidence="3 4" id="KW-0456">Lyase</keyword>
<accession>A0A6L7G6R1</accession>
<proteinExistence type="inferred from homology"/>
<dbReference type="EC" id="4.2.1.96" evidence="4"/>
<dbReference type="RefSeq" id="WP_160895903.1">
    <property type="nucleotide sequence ID" value="NZ_WUMU01000021.1"/>
</dbReference>
<dbReference type="GO" id="GO:0008124">
    <property type="term" value="F:4-alpha-hydroxytetrahydrobiopterin dehydratase activity"/>
    <property type="evidence" value="ECO:0007669"/>
    <property type="project" value="UniProtKB-UniRule"/>
</dbReference>
<evidence type="ECO:0000256" key="3">
    <source>
        <dbReference type="ARBA" id="ARBA00023239"/>
    </source>
</evidence>
<dbReference type="CDD" id="cd00914">
    <property type="entry name" value="PCD_DCoH_subfamily_b"/>
    <property type="match status" value="1"/>
</dbReference>
<dbReference type="Proteomes" id="UP000477911">
    <property type="component" value="Unassembled WGS sequence"/>
</dbReference>
<dbReference type="SUPFAM" id="SSF55248">
    <property type="entry name" value="PCD-like"/>
    <property type="match status" value="1"/>
</dbReference>
<dbReference type="GO" id="GO:0006729">
    <property type="term" value="P:tetrahydrobiopterin biosynthetic process"/>
    <property type="evidence" value="ECO:0007669"/>
    <property type="project" value="InterPro"/>
</dbReference>
<evidence type="ECO:0000313" key="5">
    <source>
        <dbReference type="EMBL" id="MXN19775.1"/>
    </source>
</evidence>
<dbReference type="HAMAP" id="MF_00434">
    <property type="entry name" value="Pterin_4_alpha"/>
    <property type="match status" value="1"/>
</dbReference>
<keyword evidence="6" id="KW-1185">Reference proteome</keyword>
<dbReference type="InterPro" id="IPR036428">
    <property type="entry name" value="PCD_sf"/>
</dbReference>
<dbReference type="NCBIfam" id="NF002018">
    <property type="entry name" value="PRK00823.1-3"/>
    <property type="match status" value="1"/>
</dbReference>
<dbReference type="Pfam" id="PF01329">
    <property type="entry name" value="Pterin_4a"/>
    <property type="match status" value="1"/>
</dbReference>
<gene>
    <name evidence="5" type="ORF">GR170_18230</name>
</gene>
<reference evidence="5 6" key="1">
    <citation type="submission" date="2019-12" db="EMBL/GenBank/DDBJ databases">
        <authorList>
            <person name="Li M."/>
        </authorList>
    </citation>
    <scope>NUCLEOTIDE SEQUENCE [LARGE SCALE GENOMIC DNA]</scope>
    <source>
        <strain evidence="5 6">GBMRC 2024</strain>
    </source>
</reference>
<evidence type="ECO:0000256" key="4">
    <source>
        <dbReference type="HAMAP-Rule" id="MF_00434"/>
    </source>
</evidence>
<dbReference type="InterPro" id="IPR001533">
    <property type="entry name" value="Pterin_deHydtase"/>
</dbReference>
<comment type="catalytic activity">
    <reaction evidence="1 4">
        <text>(4aS,6R)-4a-hydroxy-L-erythro-5,6,7,8-tetrahydrobiopterin = (6R)-L-erythro-6,7-dihydrobiopterin + H2O</text>
        <dbReference type="Rhea" id="RHEA:11920"/>
        <dbReference type="ChEBI" id="CHEBI:15377"/>
        <dbReference type="ChEBI" id="CHEBI:15642"/>
        <dbReference type="ChEBI" id="CHEBI:43120"/>
        <dbReference type="EC" id="4.2.1.96"/>
    </reaction>
</comment>
<comment type="caution">
    <text evidence="5">The sequence shown here is derived from an EMBL/GenBank/DDBJ whole genome shotgun (WGS) entry which is preliminary data.</text>
</comment>
<dbReference type="Gene3D" id="3.30.1360.20">
    <property type="entry name" value="Transcriptional coactivator/pterin dehydratase"/>
    <property type="match status" value="1"/>
</dbReference>
<dbReference type="PANTHER" id="PTHR12599">
    <property type="entry name" value="PTERIN-4-ALPHA-CARBINOLAMINE DEHYDRATASE"/>
    <property type="match status" value="1"/>
</dbReference>
<sequence>MTELLSPSVRETLFEPLYATGWTYDAETDVLQKDFTFQDFTEAFAFMTRAAMWAEKWDHHPDWSNCYNRVTVALTTHDMGGVTSLDAKLARKMDQLLT</sequence>